<keyword evidence="1" id="KW-0175">Coiled coil</keyword>
<sequence>MKIKKDGHLVEPLDLDVDAKSQKTPKKKQTGSKQPSRKRPRSESDPKDGNKGNLPSVVETSWKGKGKVTESSHRPDVDIPAEERRTLKIRMTANCLEMDPPLSIPTGQTSGRGSNHILAGDTTQEVRNTSSKLSSDGILEQSISQMTTMFSNIIEHHGRANQHLASLEEDLAHAKLEEEKLKATIQALEKEKSEMNARVALMERKGLYDLLEAKMEGFQIANHPGTIGGFKNLNLTITKKWVEIPTLNLEEFEKCPTDFLEYTPLARGWDG</sequence>
<accession>A0ABD1Z3A6</accession>
<feature type="coiled-coil region" evidence="1">
    <location>
        <begin position="157"/>
        <end position="205"/>
    </location>
</feature>
<keyword evidence="4" id="KW-1185">Reference proteome</keyword>
<proteinExistence type="predicted"/>
<comment type="caution">
    <text evidence="3">The sequence shown here is derived from an EMBL/GenBank/DDBJ whole genome shotgun (WGS) entry which is preliminary data.</text>
</comment>
<reference evidence="3 4" key="1">
    <citation type="submission" date="2024-09" db="EMBL/GenBank/DDBJ databases">
        <title>Chromosome-scale assembly of Riccia fluitans.</title>
        <authorList>
            <person name="Paukszto L."/>
            <person name="Sawicki J."/>
            <person name="Karawczyk K."/>
            <person name="Piernik-Szablinska J."/>
            <person name="Szczecinska M."/>
            <person name="Mazdziarz M."/>
        </authorList>
    </citation>
    <scope>NUCLEOTIDE SEQUENCE [LARGE SCALE GENOMIC DNA]</scope>
    <source>
        <strain evidence="3">Rf_01</strain>
        <tissue evidence="3">Aerial parts of the thallus</tissue>
    </source>
</reference>
<feature type="compositionally biased region" description="Basic and acidic residues" evidence="2">
    <location>
        <begin position="41"/>
        <end position="50"/>
    </location>
</feature>
<name>A0ABD1Z3A6_9MARC</name>
<evidence type="ECO:0000313" key="3">
    <source>
        <dbReference type="EMBL" id="KAL2642253.1"/>
    </source>
</evidence>
<dbReference type="Proteomes" id="UP001605036">
    <property type="component" value="Unassembled WGS sequence"/>
</dbReference>
<organism evidence="3 4">
    <name type="scientific">Riccia fluitans</name>
    <dbReference type="NCBI Taxonomy" id="41844"/>
    <lineage>
        <taxon>Eukaryota</taxon>
        <taxon>Viridiplantae</taxon>
        <taxon>Streptophyta</taxon>
        <taxon>Embryophyta</taxon>
        <taxon>Marchantiophyta</taxon>
        <taxon>Marchantiopsida</taxon>
        <taxon>Marchantiidae</taxon>
        <taxon>Marchantiales</taxon>
        <taxon>Ricciaceae</taxon>
        <taxon>Riccia</taxon>
    </lineage>
</organism>
<feature type="region of interest" description="Disordered" evidence="2">
    <location>
        <begin position="1"/>
        <end position="85"/>
    </location>
</feature>
<evidence type="ECO:0000256" key="2">
    <source>
        <dbReference type="SAM" id="MobiDB-lite"/>
    </source>
</evidence>
<dbReference type="EMBL" id="JBHFFA010000002">
    <property type="protein sequence ID" value="KAL2642253.1"/>
    <property type="molecule type" value="Genomic_DNA"/>
</dbReference>
<gene>
    <name evidence="3" type="ORF">R1flu_009840</name>
</gene>
<feature type="compositionally biased region" description="Basic and acidic residues" evidence="2">
    <location>
        <begin position="67"/>
        <end position="85"/>
    </location>
</feature>
<dbReference type="AlphaFoldDB" id="A0ABD1Z3A6"/>
<evidence type="ECO:0000313" key="4">
    <source>
        <dbReference type="Proteomes" id="UP001605036"/>
    </source>
</evidence>
<evidence type="ECO:0000256" key="1">
    <source>
        <dbReference type="SAM" id="Coils"/>
    </source>
</evidence>
<protein>
    <submittedName>
        <fullName evidence="3">Uncharacterized protein</fullName>
    </submittedName>
</protein>
<feature type="compositionally biased region" description="Basic and acidic residues" evidence="2">
    <location>
        <begin position="1"/>
        <end position="21"/>
    </location>
</feature>
<feature type="compositionally biased region" description="Basic residues" evidence="2">
    <location>
        <begin position="23"/>
        <end position="40"/>
    </location>
</feature>